<accession>A0A2P8DUW2</accession>
<comment type="caution">
    <text evidence="3">The sequence shown here is derived from an EMBL/GenBank/DDBJ whole genome shotgun (WGS) entry which is preliminary data.</text>
</comment>
<dbReference type="InterPro" id="IPR050400">
    <property type="entry name" value="Bact_Cytoskel_RodZ"/>
</dbReference>
<dbReference type="EMBL" id="PYGA01000001">
    <property type="protein sequence ID" value="PSL01006.1"/>
    <property type="molecule type" value="Genomic_DNA"/>
</dbReference>
<evidence type="ECO:0000313" key="4">
    <source>
        <dbReference type="Proteomes" id="UP000240542"/>
    </source>
</evidence>
<feature type="region of interest" description="Disordered" evidence="1">
    <location>
        <begin position="246"/>
        <end position="272"/>
    </location>
</feature>
<dbReference type="PANTHER" id="PTHR34475:SF1">
    <property type="entry name" value="CYTOSKELETON PROTEIN RODZ"/>
    <property type="match status" value="1"/>
</dbReference>
<protein>
    <submittedName>
        <fullName evidence="3">Cytoskeletal protein RodZ</fullName>
    </submittedName>
</protein>
<organism evidence="3 4">
    <name type="scientific">Murinocardiopsis flavida</name>
    <dbReference type="NCBI Taxonomy" id="645275"/>
    <lineage>
        <taxon>Bacteria</taxon>
        <taxon>Bacillati</taxon>
        <taxon>Actinomycetota</taxon>
        <taxon>Actinomycetes</taxon>
        <taxon>Streptosporangiales</taxon>
        <taxon>Nocardiopsidaceae</taxon>
        <taxon>Murinocardiopsis</taxon>
    </lineage>
</organism>
<proteinExistence type="predicted"/>
<dbReference type="Pfam" id="PF13413">
    <property type="entry name" value="HTH_25"/>
    <property type="match status" value="1"/>
</dbReference>
<keyword evidence="4" id="KW-1185">Reference proteome</keyword>
<dbReference type="Proteomes" id="UP000240542">
    <property type="component" value="Unassembled WGS sequence"/>
</dbReference>
<dbReference type="Gene3D" id="1.10.260.40">
    <property type="entry name" value="lambda repressor-like DNA-binding domains"/>
    <property type="match status" value="1"/>
</dbReference>
<sequence length="272" mass="28948">MSTIGRTLAAIREQAGYTVAGLSGRTCIREQVLEAMEADDFAPCGGDFYARGHIRSLCRELGVDAAPLIERFDREHAGRPETAASPEELFAAAPQPGFEQAQRRKWPIFVAAALATAGILAAAHAWPKGGQEEHAGSEAVARGVSGSADERPQPPGGTGAAERREQERAAQQRREEAQREREKAQRAAEQITLRLSADQRTWVRVDSADGEDLFTGTLTPGQSRDVRGEKLLRLSLGNAGGVRLTVNGADHGPAGPKGKVTRVTVGPDGPTS</sequence>
<dbReference type="InterPro" id="IPR025194">
    <property type="entry name" value="RodZ-like_C"/>
</dbReference>
<evidence type="ECO:0000256" key="1">
    <source>
        <dbReference type="SAM" id="MobiDB-lite"/>
    </source>
</evidence>
<reference evidence="3 4" key="1">
    <citation type="submission" date="2018-03" db="EMBL/GenBank/DDBJ databases">
        <title>Genomic Encyclopedia of Archaeal and Bacterial Type Strains, Phase II (KMG-II): from individual species to whole genera.</title>
        <authorList>
            <person name="Goeker M."/>
        </authorList>
    </citation>
    <scope>NUCLEOTIDE SEQUENCE [LARGE SCALE GENOMIC DNA]</scope>
    <source>
        <strain evidence="3 4">DSM 45312</strain>
    </source>
</reference>
<dbReference type="PANTHER" id="PTHR34475">
    <property type="match status" value="1"/>
</dbReference>
<feature type="domain" description="Cytoskeleton protein RodZ-like C-terminal" evidence="2">
    <location>
        <begin position="194"/>
        <end position="264"/>
    </location>
</feature>
<feature type="region of interest" description="Disordered" evidence="1">
    <location>
        <begin position="129"/>
        <end position="188"/>
    </location>
</feature>
<dbReference type="GO" id="GO:0003677">
    <property type="term" value="F:DNA binding"/>
    <property type="evidence" value="ECO:0007669"/>
    <property type="project" value="InterPro"/>
</dbReference>
<gene>
    <name evidence="3" type="ORF">CLV63_101485</name>
</gene>
<feature type="compositionally biased region" description="Basic and acidic residues" evidence="1">
    <location>
        <begin position="161"/>
        <end position="186"/>
    </location>
</feature>
<evidence type="ECO:0000313" key="3">
    <source>
        <dbReference type="EMBL" id="PSL01006.1"/>
    </source>
</evidence>
<dbReference type="RefSeq" id="WP_170134122.1">
    <property type="nucleotide sequence ID" value="NZ_PYGA01000001.1"/>
</dbReference>
<dbReference type="Pfam" id="PF13464">
    <property type="entry name" value="RodZ_C"/>
    <property type="match status" value="1"/>
</dbReference>
<dbReference type="AlphaFoldDB" id="A0A2P8DUW2"/>
<dbReference type="InterPro" id="IPR010982">
    <property type="entry name" value="Lambda_DNA-bd_dom_sf"/>
</dbReference>
<name>A0A2P8DUW2_9ACTN</name>
<evidence type="ECO:0000259" key="2">
    <source>
        <dbReference type="Pfam" id="PF13464"/>
    </source>
</evidence>